<name>A0A9D1EAH0_9FIRM</name>
<reference evidence="3" key="1">
    <citation type="submission" date="2020-10" db="EMBL/GenBank/DDBJ databases">
        <authorList>
            <person name="Gilroy R."/>
        </authorList>
    </citation>
    <scope>NUCLEOTIDE SEQUENCE</scope>
    <source>
        <strain evidence="3">ChiSjej5B23-6657</strain>
    </source>
</reference>
<evidence type="ECO:0000259" key="2">
    <source>
        <dbReference type="Pfam" id="PF14478"/>
    </source>
</evidence>
<evidence type="ECO:0000256" key="1">
    <source>
        <dbReference type="SAM" id="MobiDB-lite"/>
    </source>
</evidence>
<comment type="caution">
    <text evidence="3">The sequence shown here is derived from an EMBL/GenBank/DDBJ whole genome shotgun (WGS) entry which is preliminary data.</text>
</comment>
<feature type="region of interest" description="Disordered" evidence="1">
    <location>
        <begin position="1"/>
        <end position="73"/>
    </location>
</feature>
<dbReference type="InterPro" id="IPR027954">
    <property type="entry name" value="Transcobalamin-like_C"/>
</dbReference>
<accession>A0A9D1EAH0</accession>
<sequence length="201" mass="20112">MSDQNSSGQSASGQSQGGTGAQNGGGGQSQTGGKAPSGQNSTGSSGSSGGQTGSQNSGGSTGQSTGSGQGTQEATEISCTISIRCDSISGNGILTANGHPELESYAANPVILGSTAVKVKKGASVYDVLLQACRSAGIHLESSYTPAYGSYYVQGINHLYEWQAGPGSGWTYTVNGRSVSVGASACKLSDGDVIVWEYVHR</sequence>
<evidence type="ECO:0000313" key="3">
    <source>
        <dbReference type="EMBL" id="HIR71099.1"/>
    </source>
</evidence>
<protein>
    <submittedName>
        <fullName evidence="3">DUF4430 domain-containing protein</fullName>
    </submittedName>
</protein>
<feature type="compositionally biased region" description="Gly residues" evidence="1">
    <location>
        <begin position="59"/>
        <end position="69"/>
    </location>
</feature>
<dbReference type="EMBL" id="DVHM01000117">
    <property type="protein sequence ID" value="HIR71099.1"/>
    <property type="molecule type" value="Genomic_DNA"/>
</dbReference>
<feature type="domain" description="Transcobalamin-like C-terminal" evidence="2">
    <location>
        <begin position="122"/>
        <end position="198"/>
    </location>
</feature>
<reference evidence="3" key="2">
    <citation type="journal article" date="2021" name="PeerJ">
        <title>Extensive microbial diversity within the chicken gut microbiome revealed by metagenomics and culture.</title>
        <authorList>
            <person name="Gilroy R."/>
            <person name="Ravi A."/>
            <person name="Getino M."/>
            <person name="Pursley I."/>
            <person name="Horton D.L."/>
            <person name="Alikhan N.F."/>
            <person name="Baker D."/>
            <person name="Gharbi K."/>
            <person name="Hall N."/>
            <person name="Watson M."/>
            <person name="Adriaenssens E.M."/>
            <person name="Foster-Nyarko E."/>
            <person name="Jarju S."/>
            <person name="Secka A."/>
            <person name="Antonio M."/>
            <person name="Oren A."/>
            <person name="Chaudhuri R.R."/>
            <person name="La Ragione R."/>
            <person name="Hildebrand F."/>
            <person name="Pallen M.J."/>
        </authorList>
    </citation>
    <scope>NUCLEOTIDE SEQUENCE</scope>
    <source>
        <strain evidence="3">ChiSjej5B23-6657</strain>
    </source>
</reference>
<feature type="compositionally biased region" description="Low complexity" evidence="1">
    <location>
        <begin position="31"/>
        <end position="45"/>
    </location>
</feature>
<feature type="compositionally biased region" description="Low complexity" evidence="1">
    <location>
        <begin position="1"/>
        <end position="14"/>
    </location>
</feature>
<evidence type="ECO:0000313" key="4">
    <source>
        <dbReference type="Proteomes" id="UP000823912"/>
    </source>
</evidence>
<dbReference type="Gene3D" id="2.170.130.30">
    <property type="match status" value="1"/>
</dbReference>
<dbReference type="Pfam" id="PF14478">
    <property type="entry name" value="DUF4430"/>
    <property type="match status" value="1"/>
</dbReference>
<dbReference type="AlphaFoldDB" id="A0A9D1EAH0"/>
<dbReference type="Proteomes" id="UP000823912">
    <property type="component" value="Unassembled WGS sequence"/>
</dbReference>
<gene>
    <name evidence="3" type="ORF">IAA55_07440</name>
</gene>
<feature type="compositionally biased region" description="Gly residues" evidence="1">
    <location>
        <begin position="15"/>
        <end position="30"/>
    </location>
</feature>
<organism evidence="3 4">
    <name type="scientific">Candidatus Pullilachnospira gallistercoris</name>
    <dbReference type="NCBI Taxonomy" id="2840911"/>
    <lineage>
        <taxon>Bacteria</taxon>
        <taxon>Bacillati</taxon>
        <taxon>Bacillota</taxon>
        <taxon>Clostridia</taxon>
        <taxon>Lachnospirales</taxon>
        <taxon>Lachnospiraceae</taxon>
        <taxon>Lachnospiraceae incertae sedis</taxon>
        <taxon>Candidatus Pullilachnospira</taxon>
    </lineage>
</organism>
<proteinExistence type="predicted"/>